<gene>
    <name evidence="1" type="ORF">Cgig2_000816</name>
</gene>
<comment type="caution">
    <text evidence="1">The sequence shown here is derived from an EMBL/GenBank/DDBJ whole genome shotgun (WGS) entry which is preliminary data.</text>
</comment>
<evidence type="ECO:0000313" key="1">
    <source>
        <dbReference type="EMBL" id="KAJ8444537.1"/>
    </source>
</evidence>
<keyword evidence="2" id="KW-1185">Reference proteome</keyword>
<reference evidence="1" key="1">
    <citation type="submission" date="2022-04" db="EMBL/GenBank/DDBJ databases">
        <title>Carnegiea gigantea Genome sequencing and assembly v2.</title>
        <authorList>
            <person name="Copetti D."/>
            <person name="Sanderson M.J."/>
            <person name="Burquez A."/>
            <person name="Wojciechowski M.F."/>
        </authorList>
    </citation>
    <scope>NUCLEOTIDE SEQUENCE</scope>
    <source>
        <strain evidence="1">SGP5-SGP5p</strain>
        <tissue evidence="1">Aerial part</tissue>
    </source>
</reference>
<dbReference type="AlphaFoldDB" id="A0A9Q1QJH8"/>
<dbReference type="Proteomes" id="UP001153076">
    <property type="component" value="Unassembled WGS sequence"/>
</dbReference>
<proteinExistence type="predicted"/>
<dbReference type="EMBL" id="JAKOGI010000095">
    <property type="protein sequence ID" value="KAJ8444537.1"/>
    <property type="molecule type" value="Genomic_DNA"/>
</dbReference>
<accession>A0A9Q1QJH8</accession>
<protein>
    <submittedName>
        <fullName evidence="1">Uncharacterized protein</fullName>
    </submittedName>
</protein>
<name>A0A9Q1QJH8_9CARY</name>
<sequence>MKIEKESHTATKQELEYMRALVLDRGQHNIPSKLHNASLATAKVVQEREQLFKHKQILTLRSAADIRVDDDMLRYKRNYIIEQVDGTDGNVLSTPRLWHTEPGEGNNSTIVNRIRRSPHRPNPLAIQISPYVNHDNALGMGKCRMGIVSNSCKQLRKGGTELTVMALMGSSEEGQVGNTEQPTLTIGGIPCAVSEGGEEVIDKSNVVDDVSICSTRETQQQHAPRQDDIPIPSHIGGSDEVVPNSDTSSFIMHEAVTDLQTGDAGSASSEDKLVQELRPQLQITKQGTSNDAVLSTTPALGTTVTKGGDEKMKAVLFAVETNSDPNTLGDSSTTVDARQPPISQLLLVAVDDSSYQLPSTCRSYHVLAIGGDERMKVMLIVRRTASDPNKLEYTPTTVDARQ</sequence>
<evidence type="ECO:0000313" key="2">
    <source>
        <dbReference type="Proteomes" id="UP001153076"/>
    </source>
</evidence>
<organism evidence="1 2">
    <name type="scientific">Carnegiea gigantea</name>
    <dbReference type="NCBI Taxonomy" id="171969"/>
    <lineage>
        <taxon>Eukaryota</taxon>
        <taxon>Viridiplantae</taxon>
        <taxon>Streptophyta</taxon>
        <taxon>Embryophyta</taxon>
        <taxon>Tracheophyta</taxon>
        <taxon>Spermatophyta</taxon>
        <taxon>Magnoliopsida</taxon>
        <taxon>eudicotyledons</taxon>
        <taxon>Gunneridae</taxon>
        <taxon>Pentapetalae</taxon>
        <taxon>Caryophyllales</taxon>
        <taxon>Cactineae</taxon>
        <taxon>Cactaceae</taxon>
        <taxon>Cactoideae</taxon>
        <taxon>Echinocereeae</taxon>
        <taxon>Carnegiea</taxon>
    </lineage>
</organism>